<dbReference type="InterPro" id="IPR008922">
    <property type="entry name" value="Di-copper_centre_dom_sf"/>
</dbReference>
<gene>
    <name evidence="6" type="ORF">SEMRO_1413_G270590.1</name>
</gene>
<dbReference type="Pfam" id="PF00264">
    <property type="entry name" value="Tyrosinase"/>
    <property type="match status" value="1"/>
</dbReference>
<evidence type="ECO:0000256" key="4">
    <source>
        <dbReference type="SAM" id="SignalP"/>
    </source>
</evidence>
<keyword evidence="2" id="KW-0186">Copper</keyword>
<keyword evidence="4" id="KW-0732">Signal</keyword>
<feature type="region of interest" description="Disordered" evidence="3">
    <location>
        <begin position="320"/>
        <end position="372"/>
    </location>
</feature>
<feature type="compositionally biased region" description="Acidic residues" evidence="3">
    <location>
        <begin position="322"/>
        <end position="332"/>
    </location>
</feature>
<dbReference type="PANTHER" id="PTHR11474">
    <property type="entry name" value="TYROSINASE FAMILY MEMBER"/>
    <property type="match status" value="1"/>
</dbReference>
<evidence type="ECO:0000313" key="6">
    <source>
        <dbReference type="EMBL" id="CAB9523412.1"/>
    </source>
</evidence>
<dbReference type="PRINTS" id="PR00092">
    <property type="entry name" value="TYROSINASE"/>
</dbReference>
<dbReference type="InterPro" id="IPR011044">
    <property type="entry name" value="Quino_amine_DH_bsu"/>
</dbReference>
<feature type="region of interest" description="Disordered" evidence="3">
    <location>
        <begin position="592"/>
        <end position="620"/>
    </location>
</feature>
<protein>
    <submittedName>
        <fullName evidence="6">Tyrosinase</fullName>
    </submittedName>
</protein>
<feature type="compositionally biased region" description="Low complexity" evidence="3">
    <location>
        <begin position="333"/>
        <end position="343"/>
    </location>
</feature>
<dbReference type="SUPFAM" id="SSF50969">
    <property type="entry name" value="YVTN repeat-like/Quinoprotein amine dehydrogenase"/>
    <property type="match status" value="1"/>
</dbReference>
<sequence>MMSSTLAKGAVIASFLTSSLTMTMALPAAGSVTEISSFGIPASPSGMFFDDESGLLYILCGTRTNGDHSLYAYTTEGDQRCFITIPQSVGMSRVDGFYITPDNNKAYIVDSQGPIYAPQGENYLGGSVYEVDWTNPCGCSSDGTCTESSVTWTPTVSQSWSLSASDISATEGGGNDEYFRNSGIVVLGDTWFGVNGVHPVEGSLTANYPKSIVQVDKTTSSILNTWSFDGSTVGHDVDMEGLTCGPDQCSTMLYVGDEYNYIYQLDLETGAVNTEWDLNSIVGNVPTDKGIESLTYAPTTGYFYAGIQQTAQIHVVSLGSDTTEETTEETMEETSTAETTTSTPITLSQCTPTEDFPQCTAPTKDPSSQRVRREIRSLSTQEWDKVVAAMWIMKTEPSMEAGKINYGDNFRTYDYFVVKHAVATTDSRGDEAHKGAHFITWHAAFVLEFENALLAIDPSIEAMPYWDETVAQPSVFIEDYFGVDPAGSSATMEVTTGKFANWPVSSTFSIDDWTPYMTDTSTVTFNGNMASPSILRGGENNVTAMYATRYGSGSQWESEAPSEQVWWGCTGQDVQEWNDWYRCIEQGRPSLHSGAHGTIGGRPNNEGKRGDFEDPETSPNGPIFMFHHANLDRNRHWWMMRNNAKEELVCEYYGFPVEGGTFIGPRPGMTGNGDFYGAHLNDVASSSWGFSAADLGFAMEGKENESMEEALGRSSGSAGGALLTHADLVCWMGPETALYTYDTNIACLQDSTACNSFQGQVKLPGDDITTTNTEVNQEASEVNLEASSATSFSVSVMAASVVFGATISYMI</sequence>
<dbReference type="EMBL" id="CAICTM010001411">
    <property type="protein sequence ID" value="CAB9523412.1"/>
    <property type="molecule type" value="Genomic_DNA"/>
</dbReference>
<dbReference type="GO" id="GO:0046872">
    <property type="term" value="F:metal ion binding"/>
    <property type="evidence" value="ECO:0007669"/>
    <property type="project" value="UniProtKB-KW"/>
</dbReference>
<name>A0A9N8ELP9_9STRA</name>
<feature type="chain" id="PRO_5040210087" evidence="4">
    <location>
        <begin position="26"/>
        <end position="811"/>
    </location>
</feature>
<feature type="domain" description="Tyrosinase copper-binding" evidence="5">
    <location>
        <begin position="412"/>
        <end position="639"/>
    </location>
</feature>
<keyword evidence="1" id="KW-0479">Metal-binding</keyword>
<reference evidence="6" key="1">
    <citation type="submission" date="2020-06" db="EMBL/GenBank/DDBJ databases">
        <authorList>
            <consortium name="Plant Systems Biology data submission"/>
        </authorList>
    </citation>
    <scope>NUCLEOTIDE SEQUENCE</scope>
    <source>
        <strain evidence="6">D6</strain>
    </source>
</reference>
<feature type="signal peptide" evidence="4">
    <location>
        <begin position="1"/>
        <end position="25"/>
    </location>
</feature>
<comment type="caution">
    <text evidence="6">The sequence shown here is derived from an EMBL/GenBank/DDBJ whole genome shotgun (WGS) entry which is preliminary data.</text>
</comment>
<evidence type="ECO:0000313" key="7">
    <source>
        <dbReference type="Proteomes" id="UP001153069"/>
    </source>
</evidence>
<keyword evidence="7" id="KW-1185">Reference proteome</keyword>
<dbReference type="GO" id="GO:0016491">
    <property type="term" value="F:oxidoreductase activity"/>
    <property type="evidence" value="ECO:0007669"/>
    <property type="project" value="InterPro"/>
</dbReference>
<dbReference type="InterPro" id="IPR002227">
    <property type="entry name" value="Tyrosinase_Cu-bd"/>
</dbReference>
<evidence type="ECO:0000256" key="1">
    <source>
        <dbReference type="ARBA" id="ARBA00022723"/>
    </source>
</evidence>
<dbReference type="SUPFAM" id="SSF48056">
    <property type="entry name" value="Di-copper centre-containing domain"/>
    <property type="match status" value="1"/>
</dbReference>
<dbReference type="InterPro" id="IPR050316">
    <property type="entry name" value="Tyrosinase/Hemocyanin"/>
</dbReference>
<dbReference type="AlphaFoldDB" id="A0A9N8ELP9"/>
<dbReference type="OrthoDB" id="6132182at2759"/>
<dbReference type="PANTHER" id="PTHR11474:SF126">
    <property type="entry name" value="TYROSINASE-LIKE PROTEIN TYR-1-RELATED"/>
    <property type="match status" value="1"/>
</dbReference>
<evidence type="ECO:0000256" key="2">
    <source>
        <dbReference type="ARBA" id="ARBA00023008"/>
    </source>
</evidence>
<evidence type="ECO:0000256" key="3">
    <source>
        <dbReference type="SAM" id="MobiDB-lite"/>
    </source>
</evidence>
<dbReference type="Proteomes" id="UP001153069">
    <property type="component" value="Unassembled WGS sequence"/>
</dbReference>
<dbReference type="Gene3D" id="1.10.1280.10">
    <property type="entry name" value="Di-copper center containing domain from catechol oxidase"/>
    <property type="match status" value="1"/>
</dbReference>
<organism evidence="6 7">
    <name type="scientific">Seminavis robusta</name>
    <dbReference type="NCBI Taxonomy" id="568900"/>
    <lineage>
        <taxon>Eukaryota</taxon>
        <taxon>Sar</taxon>
        <taxon>Stramenopiles</taxon>
        <taxon>Ochrophyta</taxon>
        <taxon>Bacillariophyta</taxon>
        <taxon>Bacillariophyceae</taxon>
        <taxon>Bacillariophycidae</taxon>
        <taxon>Naviculales</taxon>
        <taxon>Naviculaceae</taxon>
        <taxon>Seminavis</taxon>
    </lineage>
</organism>
<proteinExistence type="predicted"/>
<evidence type="ECO:0000259" key="5">
    <source>
        <dbReference type="Pfam" id="PF00264"/>
    </source>
</evidence>
<accession>A0A9N8ELP9</accession>